<dbReference type="STRING" id="1325564.NSJP_1654"/>
<gene>
    <name evidence="2" type="ORF">NSJP_1654</name>
</gene>
<evidence type="ECO:0000313" key="3">
    <source>
        <dbReference type="Proteomes" id="UP000192042"/>
    </source>
</evidence>
<feature type="compositionally biased region" description="Basic and acidic residues" evidence="1">
    <location>
        <begin position="28"/>
        <end position="39"/>
    </location>
</feature>
<proteinExistence type="predicted"/>
<dbReference type="EMBL" id="LT828648">
    <property type="protein sequence ID" value="SLM47826.1"/>
    <property type="molecule type" value="Genomic_DNA"/>
</dbReference>
<protein>
    <submittedName>
        <fullName evidence="2">Uncharacterized protein</fullName>
    </submittedName>
</protein>
<evidence type="ECO:0000256" key="1">
    <source>
        <dbReference type="SAM" id="MobiDB-lite"/>
    </source>
</evidence>
<name>A0A1W1I499_9BACT</name>
<dbReference type="KEGG" id="nja:NSJP_1654"/>
<keyword evidence="3" id="KW-1185">Reference proteome</keyword>
<feature type="region of interest" description="Disordered" evidence="1">
    <location>
        <begin position="1"/>
        <end position="63"/>
    </location>
</feature>
<feature type="region of interest" description="Disordered" evidence="1">
    <location>
        <begin position="83"/>
        <end position="122"/>
    </location>
</feature>
<dbReference type="Proteomes" id="UP000192042">
    <property type="component" value="Chromosome I"/>
</dbReference>
<evidence type="ECO:0000313" key="2">
    <source>
        <dbReference type="EMBL" id="SLM47826.1"/>
    </source>
</evidence>
<organism evidence="2 3">
    <name type="scientific">Nitrospira japonica</name>
    <dbReference type="NCBI Taxonomy" id="1325564"/>
    <lineage>
        <taxon>Bacteria</taxon>
        <taxon>Pseudomonadati</taxon>
        <taxon>Nitrospirota</taxon>
        <taxon>Nitrospiria</taxon>
        <taxon>Nitrospirales</taxon>
        <taxon>Nitrospiraceae</taxon>
        <taxon>Nitrospira</taxon>
    </lineage>
</organism>
<feature type="compositionally biased region" description="Basic and acidic residues" evidence="1">
    <location>
        <begin position="1"/>
        <end position="20"/>
    </location>
</feature>
<reference evidence="2 3" key="1">
    <citation type="submission" date="2017-03" db="EMBL/GenBank/DDBJ databases">
        <authorList>
            <person name="Afonso C.L."/>
            <person name="Miller P.J."/>
            <person name="Scott M.A."/>
            <person name="Spackman E."/>
            <person name="Goraichik I."/>
            <person name="Dimitrov K.M."/>
            <person name="Suarez D.L."/>
            <person name="Swayne D.E."/>
        </authorList>
    </citation>
    <scope>NUCLEOTIDE SEQUENCE [LARGE SCALE GENOMIC DNA]</scope>
    <source>
        <strain evidence="2">Genome sequencing of Nitrospira japonica strain NJ11</strain>
    </source>
</reference>
<sequence>MDRLSMDRRGASPSHEDRSRQSAGVSRFADRPDRREQNRFIECSGQASRECRQVEGCGGQKKEVKKPSQYQIRELRTLLSDLSGVPGVASPRAPGPSGLRQGMTMREPTEHVVGGTPTSELR</sequence>
<dbReference type="AlphaFoldDB" id="A0A1W1I499"/>
<accession>A0A1W1I499</accession>